<dbReference type="AlphaFoldDB" id="F2EBV7"/>
<evidence type="ECO:0000313" key="6">
    <source>
        <dbReference type="EMBL" id="BAK04829.1"/>
    </source>
</evidence>
<keyword evidence="2" id="KW-0503">Monooxygenase</keyword>
<comment type="similarity">
    <text evidence="3">Belongs to the 3-hydroxybenzoate 6-hydroxylase family.</text>
</comment>
<dbReference type="InterPro" id="IPR036188">
    <property type="entry name" value="FAD/NAD-bd_sf"/>
</dbReference>
<evidence type="ECO:0000259" key="5">
    <source>
        <dbReference type="Pfam" id="PF01494"/>
    </source>
</evidence>
<keyword evidence="4" id="KW-0472">Membrane</keyword>
<dbReference type="SUPFAM" id="SSF51905">
    <property type="entry name" value="FAD/NAD(P)-binding domain"/>
    <property type="match status" value="1"/>
</dbReference>
<dbReference type="PRINTS" id="PR00420">
    <property type="entry name" value="RNGMNOXGNASE"/>
</dbReference>
<dbReference type="OrthoDB" id="759125at2759"/>
<dbReference type="GO" id="GO:0004497">
    <property type="term" value="F:monooxygenase activity"/>
    <property type="evidence" value="ECO:0007669"/>
    <property type="project" value="UniProtKB-KW"/>
</dbReference>
<evidence type="ECO:0000256" key="2">
    <source>
        <dbReference type="ARBA" id="ARBA00023033"/>
    </source>
</evidence>
<dbReference type="GeneID" id="123430321"/>
<dbReference type="PANTHER" id="PTHR45934">
    <property type="entry name" value="FAD/NAD(P)-BINDING OXIDOREDUCTASE FAMILY PROTEIN"/>
    <property type="match status" value="1"/>
</dbReference>
<keyword evidence="1" id="KW-0560">Oxidoreductase</keyword>
<reference evidence="6" key="1">
    <citation type="journal article" date="2011" name="Plant Physiol.">
        <title>Comprehensive sequence analysis of 24,783 barley full-length cDNAs derived from 12 clone libraries.</title>
        <authorList>
            <person name="Matsumoto T."/>
            <person name="Tanaka T."/>
            <person name="Sakai H."/>
            <person name="Amano N."/>
            <person name="Kanamori H."/>
            <person name="Kurita K."/>
            <person name="Kikuta A."/>
            <person name="Kamiya K."/>
            <person name="Yamamoto M."/>
            <person name="Ikawa H."/>
            <person name="Fujii N."/>
            <person name="Hori K."/>
            <person name="Itoh T."/>
            <person name="Sato K."/>
        </authorList>
    </citation>
    <scope>NUCLEOTIDE SEQUENCE</scope>
    <source>
        <tissue evidence="6">Flower</tissue>
    </source>
</reference>
<evidence type="ECO:0000256" key="4">
    <source>
        <dbReference type="SAM" id="Phobius"/>
    </source>
</evidence>
<dbReference type="RefSeq" id="XP_044970122.1">
    <property type="nucleotide sequence ID" value="XM_045114187.1"/>
</dbReference>
<keyword evidence="4" id="KW-1133">Transmembrane helix</keyword>
<keyword evidence="4" id="KW-0812">Transmembrane</keyword>
<dbReference type="EMBL" id="AK373632">
    <property type="protein sequence ID" value="BAK04829.1"/>
    <property type="molecule type" value="mRNA"/>
</dbReference>
<name>F2EBV7_HORVV</name>
<dbReference type="Pfam" id="PF01494">
    <property type="entry name" value="FAD_binding_3"/>
    <property type="match status" value="1"/>
</dbReference>
<dbReference type="InterPro" id="IPR002938">
    <property type="entry name" value="FAD-bd"/>
</dbReference>
<dbReference type="InterPro" id="IPR044560">
    <property type="entry name" value="MOase"/>
</dbReference>
<dbReference type="KEGG" id="hvg:123430321"/>
<dbReference type="PANTHER" id="PTHR45934:SF2">
    <property type="entry name" value="MONOOXYGENASE 1"/>
    <property type="match status" value="1"/>
</dbReference>
<dbReference type="GO" id="GO:0071949">
    <property type="term" value="F:FAD binding"/>
    <property type="evidence" value="ECO:0007669"/>
    <property type="project" value="InterPro"/>
</dbReference>
<evidence type="ECO:0000256" key="1">
    <source>
        <dbReference type="ARBA" id="ARBA00023002"/>
    </source>
</evidence>
<dbReference type="Gene3D" id="3.50.50.60">
    <property type="entry name" value="FAD/NAD(P)-binding domain"/>
    <property type="match status" value="1"/>
</dbReference>
<protein>
    <submittedName>
        <fullName evidence="6">Predicted protein</fullName>
    </submittedName>
</protein>
<evidence type="ECO:0000256" key="3">
    <source>
        <dbReference type="ARBA" id="ARBA00024018"/>
    </source>
</evidence>
<feature type="transmembrane region" description="Helical" evidence="4">
    <location>
        <begin position="14"/>
        <end position="35"/>
    </location>
</feature>
<feature type="domain" description="FAD-binding" evidence="5">
    <location>
        <begin position="17"/>
        <end position="351"/>
    </location>
</feature>
<sequence length="400" mass="43604">MAVRKEMATGEEELHGVLIVGGGICGLATALALHIKGIDSLVLEKAESLRATGAGISIKVNGWRALEQLKVSEELRKLAVNLTGMDRKDIHDDRVKKVSYRSECRCLKRSDLVETLARHLPGGCIRFGCQVEAISLDAVTRCPIVSTSDGSTIRAKVVIGCDGANSVVAKFLGLKPTRSLPMWAARAMTTIPEGHSFRNRFLNLVSEGISFRLVPMDDKTVYFAAIQRRPPKERTNIRDPALIRHAALQAMQGYPEDVLDVVRSCDLSTMSLAQICYRPPWHLVFQPFQEGTVTVAGDAMHAMGPFIGQGGSSSLEDAIVIARRLAQTKSDDGAKGIEKALVSYVKERRVRILRLSVQAFLNGQLIVATSKLMKVLIRAALAVLFAGNSDRHSDFDCGSL</sequence>
<accession>F2EBV7</accession>
<organism evidence="6">
    <name type="scientific">Hordeum vulgare subsp. vulgare</name>
    <name type="common">Domesticated barley</name>
    <dbReference type="NCBI Taxonomy" id="112509"/>
    <lineage>
        <taxon>Eukaryota</taxon>
        <taxon>Viridiplantae</taxon>
        <taxon>Streptophyta</taxon>
        <taxon>Embryophyta</taxon>
        <taxon>Tracheophyta</taxon>
        <taxon>Spermatophyta</taxon>
        <taxon>Magnoliopsida</taxon>
        <taxon>Liliopsida</taxon>
        <taxon>Poales</taxon>
        <taxon>Poaceae</taxon>
        <taxon>BOP clade</taxon>
        <taxon>Pooideae</taxon>
        <taxon>Triticodae</taxon>
        <taxon>Triticeae</taxon>
        <taxon>Hordeinae</taxon>
        <taxon>Hordeum</taxon>
    </lineage>
</organism>
<proteinExistence type="evidence at transcript level"/>
<dbReference type="RefSeq" id="XP_044970123.1">
    <property type="nucleotide sequence ID" value="XM_045114188.1"/>
</dbReference>